<evidence type="ECO:0000313" key="2">
    <source>
        <dbReference type="EMBL" id="MBC8431954.1"/>
    </source>
</evidence>
<keyword evidence="1" id="KW-0812">Transmembrane</keyword>
<gene>
    <name evidence="2" type="ORF">H8D96_08535</name>
</gene>
<protein>
    <submittedName>
        <fullName evidence="2">Uncharacterized protein</fullName>
    </submittedName>
</protein>
<dbReference type="EMBL" id="JACNIG010000195">
    <property type="protein sequence ID" value="MBC8431954.1"/>
    <property type="molecule type" value="Genomic_DNA"/>
</dbReference>
<dbReference type="AlphaFoldDB" id="A0A8J6NSA9"/>
<keyword evidence="1" id="KW-1133">Transmembrane helix</keyword>
<dbReference type="Proteomes" id="UP000605201">
    <property type="component" value="Unassembled WGS sequence"/>
</dbReference>
<organism evidence="2 3">
    <name type="scientific">Candidatus Desulfatibia vada</name>
    <dbReference type="NCBI Taxonomy" id="2841696"/>
    <lineage>
        <taxon>Bacteria</taxon>
        <taxon>Pseudomonadati</taxon>
        <taxon>Thermodesulfobacteriota</taxon>
        <taxon>Desulfobacteria</taxon>
        <taxon>Desulfobacterales</taxon>
        <taxon>Desulfobacterales incertae sedis</taxon>
        <taxon>Candidatus Desulfatibia</taxon>
    </lineage>
</organism>
<feature type="transmembrane region" description="Helical" evidence="1">
    <location>
        <begin position="44"/>
        <end position="66"/>
    </location>
</feature>
<proteinExistence type="predicted"/>
<feature type="transmembrane region" description="Helical" evidence="1">
    <location>
        <begin position="87"/>
        <end position="104"/>
    </location>
</feature>
<comment type="caution">
    <text evidence="2">The sequence shown here is derived from an EMBL/GenBank/DDBJ whole genome shotgun (WGS) entry which is preliminary data.</text>
</comment>
<keyword evidence="1" id="KW-0472">Membrane</keyword>
<evidence type="ECO:0000313" key="3">
    <source>
        <dbReference type="Proteomes" id="UP000605201"/>
    </source>
</evidence>
<feature type="transmembrane region" description="Helical" evidence="1">
    <location>
        <begin position="110"/>
        <end position="127"/>
    </location>
</feature>
<name>A0A8J6NSA9_9BACT</name>
<sequence>MTGALKRTYFTLLAPAGLGLIVLQCANGLDLFAIRGAKFIPVIAPLVFVLSVLFAVALPVLLRTLFAHKNRNQIRTSEVDLIQFERRLIYIISISPYLALTACLLELPLFYTAGTALAALYAVYYYYPSQKRIQFDRRIFRVR</sequence>
<evidence type="ECO:0000256" key="1">
    <source>
        <dbReference type="SAM" id="Phobius"/>
    </source>
</evidence>
<accession>A0A8J6NSA9</accession>
<reference evidence="2 3" key="1">
    <citation type="submission" date="2020-08" db="EMBL/GenBank/DDBJ databases">
        <title>Bridging the membrane lipid divide: bacteria of the FCB group superphylum have the potential to synthesize archaeal ether lipids.</title>
        <authorList>
            <person name="Villanueva L."/>
            <person name="Von Meijenfeldt F.A.B."/>
            <person name="Westbye A.B."/>
            <person name="Yadav S."/>
            <person name="Hopmans E.C."/>
            <person name="Dutilh B.E."/>
            <person name="Sinninghe Damste J.S."/>
        </authorList>
    </citation>
    <scope>NUCLEOTIDE SEQUENCE [LARGE SCALE GENOMIC DNA]</scope>
    <source>
        <strain evidence="2">NIOZ-UU17</strain>
    </source>
</reference>